<accession>A0A8S5M710</accession>
<evidence type="ECO:0000313" key="1">
    <source>
        <dbReference type="EMBL" id="DAD77887.1"/>
    </source>
</evidence>
<sequence length="136" mass="15370">MLKFSVKTDGFDELHEKLAQACTKAEHIVAVQARKDTSPYVPFLTGSLDQRTMVDGNAIIYPGPYARFLYYGKVMVDPETGSTYAKKGMTKVLTDKNLEFNKAGHNQAQSYWFEASKAENLEKWIRIADKAVKNEL</sequence>
<proteinExistence type="predicted"/>
<dbReference type="Pfam" id="PF11114">
    <property type="entry name" value="Minor_capsid_2"/>
    <property type="match status" value="1"/>
</dbReference>
<reference evidence="1" key="1">
    <citation type="journal article" date="2021" name="Proc. Natl. Acad. Sci. U.S.A.">
        <title>A Catalog of Tens of Thousands of Viruses from Human Metagenomes Reveals Hidden Associations with Chronic Diseases.</title>
        <authorList>
            <person name="Tisza M.J."/>
            <person name="Buck C.B."/>
        </authorList>
    </citation>
    <scope>NUCLEOTIDE SEQUENCE</scope>
    <source>
        <strain evidence="1">CtHDv29</strain>
    </source>
</reference>
<protein>
    <submittedName>
        <fullName evidence="1">Minor capsid protein</fullName>
    </submittedName>
</protein>
<organism evidence="1">
    <name type="scientific">Siphoviridae sp. ctHDv29</name>
    <dbReference type="NCBI Taxonomy" id="2826228"/>
    <lineage>
        <taxon>Viruses</taxon>
        <taxon>Duplodnaviria</taxon>
        <taxon>Heunggongvirae</taxon>
        <taxon>Uroviricota</taxon>
        <taxon>Caudoviricetes</taxon>
    </lineage>
</organism>
<name>A0A8S5M710_9CAUD</name>
<dbReference type="EMBL" id="BK014836">
    <property type="protein sequence ID" value="DAD77887.1"/>
    <property type="molecule type" value="Genomic_DNA"/>
</dbReference>
<dbReference type="InterPro" id="IPR021080">
    <property type="entry name" value="Minor_capsid_protein"/>
</dbReference>